<comment type="caution">
    <text evidence="2">The sequence shown here is derived from an EMBL/GenBank/DDBJ whole genome shotgun (WGS) entry which is preliminary data.</text>
</comment>
<dbReference type="Proteomes" id="UP001419268">
    <property type="component" value="Unassembled WGS sequence"/>
</dbReference>
<dbReference type="AlphaFoldDB" id="A0AAP0NVS2"/>
<keyword evidence="3" id="KW-1185">Reference proteome</keyword>
<evidence type="ECO:0000313" key="2">
    <source>
        <dbReference type="EMBL" id="KAK9119455.1"/>
    </source>
</evidence>
<accession>A0AAP0NVS2</accession>
<evidence type="ECO:0000256" key="1">
    <source>
        <dbReference type="SAM" id="SignalP"/>
    </source>
</evidence>
<dbReference type="EMBL" id="JBBNAG010000007">
    <property type="protein sequence ID" value="KAK9119455.1"/>
    <property type="molecule type" value="Genomic_DNA"/>
</dbReference>
<protein>
    <recommendedName>
        <fullName evidence="4">Secreted protein</fullName>
    </recommendedName>
</protein>
<organism evidence="2 3">
    <name type="scientific">Stephania cephalantha</name>
    <dbReference type="NCBI Taxonomy" id="152367"/>
    <lineage>
        <taxon>Eukaryota</taxon>
        <taxon>Viridiplantae</taxon>
        <taxon>Streptophyta</taxon>
        <taxon>Embryophyta</taxon>
        <taxon>Tracheophyta</taxon>
        <taxon>Spermatophyta</taxon>
        <taxon>Magnoliopsida</taxon>
        <taxon>Ranunculales</taxon>
        <taxon>Menispermaceae</taxon>
        <taxon>Menispermoideae</taxon>
        <taxon>Cissampelideae</taxon>
        <taxon>Stephania</taxon>
    </lineage>
</organism>
<keyword evidence="1" id="KW-0732">Signal</keyword>
<evidence type="ECO:0008006" key="4">
    <source>
        <dbReference type="Google" id="ProtNLM"/>
    </source>
</evidence>
<reference evidence="2 3" key="1">
    <citation type="submission" date="2024-01" db="EMBL/GenBank/DDBJ databases">
        <title>Genome assemblies of Stephania.</title>
        <authorList>
            <person name="Yang L."/>
        </authorList>
    </citation>
    <scope>NUCLEOTIDE SEQUENCE [LARGE SCALE GENOMIC DNA]</scope>
    <source>
        <strain evidence="2">JXDWG</strain>
        <tissue evidence="2">Leaf</tissue>
    </source>
</reference>
<name>A0AAP0NVS2_9MAGN</name>
<gene>
    <name evidence="2" type="ORF">Scep_017548</name>
</gene>
<evidence type="ECO:0000313" key="3">
    <source>
        <dbReference type="Proteomes" id="UP001419268"/>
    </source>
</evidence>
<proteinExistence type="predicted"/>
<feature type="signal peptide" evidence="1">
    <location>
        <begin position="1"/>
        <end position="18"/>
    </location>
</feature>
<sequence>MSLSLSIAARSFLFLSLAESRIRTTNSSISDSLDRCPNMSWDARKPRRGAFEILRFSWRMRSR</sequence>
<feature type="chain" id="PRO_5043008048" description="Secreted protein" evidence="1">
    <location>
        <begin position="19"/>
        <end position="63"/>
    </location>
</feature>